<accession>A0A6A0AX36</accession>
<evidence type="ECO:0000313" key="2">
    <source>
        <dbReference type="EMBL" id="GFH36923.1"/>
    </source>
</evidence>
<reference evidence="2 3" key="1">
    <citation type="submission" date="2020-02" db="EMBL/GenBank/DDBJ databases">
        <title>Whole Genome Shotgun Sequence of Streptomyces sp. strain CWH03.</title>
        <authorList>
            <person name="Dohra H."/>
            <person name="Kodani S."/>
            <person name="Yamamura H."/>
        </authorList>
    </citation>
    <scope>NUCLEOTIDE SEQUENCE [LARGE SCALE GENOMIC DNA]</scope>
    <source>
        <strain evidence="2 3">CWH03</strain>
    </source>
</reference>
<proteinExistence type="predicted"/>
<keyword evidence="3" id="KW-1185">Reference proteome</keyword>
<dbReference type="Proteomes" id="UP000484988">
    <property type="component" value="Unassembled WGS sequence"/>
</dbReference>
<evidence type="ECO:0000313" key="3">
    <source>
        <dbReference type="Proteomes" id="UP000484988"/>
    </source>
</evidence>
<evidence type="ECO:0000256" key="1">
    <source>
        <dbReference type="SAM" id="MobiDB-lite"/>
    </source>
</evidence>
<dbReference type="AlphaFoldDB" id="A0A6A0AX36"/>
<dbReference type="EMBL" id="BLLG01000007">
    <property type="protein sequence ID" value="GFH36923.1"/>
    <property type="molecule type" value="Genomic_DNA"/>
</dbReference>
<comment type="caution">
    <text evidence="2">The sequence shown here is derived from an EMBL/GenBank/DDBJ whole genome shotgun (WGS) entry which is preliminary data.</text>
</comment>
<protein>
    <submittedName>
        <fullName evidence="2">Uncharacterized protein</fullName>
    </submittedName>
</protein>
<name>A0A6A0AX36_9ACTN</name>
<gene>
    <name evidence="2" type="ORF">SCWH03_31560</name>
</gene>
<sequence length="59" mass="6431">MFREKPAHLVGLPALLFAAPGRPADRDLESHQDLRNHASADSLRGQYGPERRLTVAGAP</sequence>
<feature type="compositionally biased region" description="Basic and acidic residues" evidence="1">
    <location>
        <begin position="23"/>
        <end position="38"/>
    </location>
</feature>
<feature type="region of interest" description="Disordered" evidence="1">
    <location>
        <begin position="23"/>
        <end position="59"/>
    </location>
</feature>
<organism evidence="2 3">
    <name type="scientific">Streptomyces pacificus</name>
    <dbReference type="NCBI Taxonomy" id="2705029"/>
    <lineage>
        <taxon>Bacteria</taxon>
        <taxon>Bacillati</taxon>
        <taxon>Actinomycetota</taxon>
        <taxon>Actinomycetes</taxon>
        <taxon>Kitasatosporales</taxon>
        <taxon>Streptomycetaceae</taxon>
        <taxon>Streptomyces</taxon>
    </lineage>
</organism>